<keyword evidence="2" id="KW-1185">Reference proteome</keyword>
<name>A0ABW8MRS7_9BURK</name>
<comment type="caution">
    <text evidence="1">The sequence shown here is derived from an EMBL/GenBank/DDBJ whole genome shotgun (WGS) entry which is preliminary data.</text>
</comment>
<evidence type="ECO:0000313" key="2">
    <source>
        <dbReference type="Proteomes" id="UP001620514"/>
    </source>
</evidence>
<organism evidence="1 2">
    <name type="scientific">Caballeronia udeis</name>
    <dbReference type="NCBI Taxonomy" id="1232866"/>
    <lineage>
        <taxon>Bacteria</taxon>
        <taxon>Pseudomonadati</taxon>
        <taxon>Pseudomonadota</taxon>
        <taxon>Betaproteobacteria</taxon>
        <taxon>Burkholderiales</taxon>
        <taxon>Burkholderiaceae</taxon>
        <taxon>Caballeronia</taxon>
    </lineage>
</organism>
<dbReference type="EMBL" id="JBIYDN010000019">
    <property type="protein sequence ID" value="MFK4445471.1"/>
    <property type="molecule type" value="Genomic_DNA"/>
</dbReference>
<protein>
    <submittedName>
        <fullName evidence="1">Uncharacterized protein</fullName>
    </submittedName>
</protein>
<gene>
    <name evidence="1" type="ORF">ABH943_005496</name>
</gene>
<reference evidence="1 2" key="1">
    <citation type="submission" date="2024-11" db="EMBL/GenBank/DDBJ databases">
        <title>Using genomics to understand microbial adaptation to soil warming.</title>
        <authorList>
            <person name="Deangelis K.M. PhD."/>
        </authorList>
    </citation>
    <scope>NUCLEOTIDE SEQUENCE [LARGE SCALE GENOMIC DNA]</scope>
    <source>
        <strain evidence="1 2">GAS97</strain>
    </source>
</reference>
<dbReference type="Proteomes" id="UP001620514">
    <property type="component" value="Unassembled WGS sequence"/>
</dbReference>
<dbReference type="RefSeq" id="WP_404610503.1">
    <property type="nucleotide sequence ID" value="NZ_JBIYDN010000019.1"/>
</dbReference>
<accession>A0ABW8MRS7</accession>
<proteinExistence type="predicted"/>
<evidence type="ECO:0000313" key="1">
    <source>
        <dbReference type="EMBL" id="MFK4445471.1"/>
    </source>
</evidence>
<sequence length="128" mass="14361">MGTCLCGKQKHRQPVAQTDLARCADIQDLPAQHLVREIDPFDLAGVGAQLGIFNHYTQDPISAGRHQLEFVPAPHDCQRVIRYQVAVDQARAVVFQWNAKPAGIRTNLAGLTQRMTGRFTKYRHMLQA</sequence>